<name>A0AAE3ZIF5_9ACTN</name>
<evidence type="ECO:0000313" key="2">
    <source>
        <dbReference type="Proteomes" id="UP001183629"/>
    </source>
</evidence>
<reference evidence="1 2" key="1">
    <citation type="submission" date="2023-07" db="EMBL/GenBank/DDBJ databases">
        <title>Sequencing the genomes of 1000 actinobacteria strains.</title>
        <authorList>
            <person name="Klenk H.-P."/>
        </authorList>
    </citation>
    <scope>NUCLEOTIDE SEQUENCE [LARGE SCALE GENOMIC DNA]</scope>
    <source>
        <strain evidence="1 2">DSM 44711</strain>
    </source>
</reference>
<dbReference type="RefSeq" id="WP_310409078.1">
    <property type="nucleotide sequence ID" value="NZ_JAVDYC010000001.1"/>
</dbReference>
<gene>
    <name evidence="1" type="ORF">J2S44_000789</name>
</gene>
<dbReference type="Proteomes" id="UP001183629">
    <property type="component" value="Unassembled WGS sequence"/>
</dbReference>
<keyword evidence="2" id="KW-1185">Reference proteome</keyword>
<dbReference type="AlphaFoldDB" id="A0AAE3ZIF5"/>
<organism evidence="1 2">
    <name type="scientific">Catenuloplanes niger</name>
    <dbReference type="NCBI Taxonomy" id="587534"/>
    <lineage>
        <taxon>Bacteria</taxon>
        <taxon>Bacillati</taxon>
        <taxon>Actinomycetota</taxon>
        <taxon>Actinomycetes</taxon>
        <taxon>Micromonosporales</taxon>
        <taxon>Micromonosporaceae</taxon>
        <taxon>Catenuloplanes</taxon>
    </lineage>
</organism>
<accession>A0AAE3ZIF5</accession>
<dbReference type="EMBL" id="JAVDYC010000001">
    <property type="protein sequence ID" value="MDR7320539.1"/>
    <property type="molecule type" value="Genomic_DNA"/>
</dbReference>
<protein>
    <submittedName>
        <fullName evidence="1">Uncharacterized protein</fullName>
    </submittedName>
</protein>
<comment type="caution">
    <text evidence="1">The sequence shown here is derived from an EMBL/GenBank/DDBJ whole genome shotgun (WGS) entry which is preliminary data.</text>
</comment>
<sequence length="265" mass="28124">MIFDRFFDDAALFPPGQAPMSAAVPAHRARRSRLVGPFVVRAAALPAVLTEAGKQHGPPLDLALIAAPDDLPDSIDHIRRTPAVRLTAVETPVAADATATRAAVRAMRDHLPADVVVAVELPRTGRRDEVLDTLTGTGYRAKIRTGGVRAELFPPVDELAATIRACTERGIAFKCTAGLHHAIRHTDPETGFAHHGFLNVLLAAAHPGTAATQLRRTGTTDIVADVRACDPARLPFTSFGTCDVTEPVDDLIGLGLLPATERITA</sequence>
<proteinExistence type="predicted"/>
<evidence type="ECO:0000313" key="1">
    <source>
        <dbReference type="EMBL" id="MDR7320539.1"/>
    </source>
</evidence>